<dbReference type="InterPro" id="IPR014720">
    <property type="entry name" value="dsRBD_dom"/>
</dbReference>
<evidence type="ECO:0000259" key="13">
    <source>
        <dbReference type="PROSITE" id="PS50011"/>
    </source>
</evidence>
<dbReference type="OrthoDB" id="341578at2759"/>
<protein>
    <recommendedName>
        <fullName evidence="1">non-specific serine/threonine protein kinase</fullName>
        <ecNumber evidence="1">2.7.11.1</ecNumber>
    </recommendedName>
</protein>
<dbReference type="GO" id="GO:0046872">
    <property type="term" value="F:metal ion binding"/>
    <property type="evidence" value="ECO:0007669"/>
    <property type="project" value="UniProtKB-KW"/>
</dbReference>
<evidence type="ECO:0000256" key="6">
    <source>
        <dbReference type="ARBA" id="ARBA00022777"/>
    </source>
</evidence>
<keyword evidence="9" id="KW-0479">Metal-binding</keyword>
<dbReference type="Gene3D" id="3.30.200.20">
    <property type="entry name" value="Phosphorylase Kinase, domain 1"/>
    <property type="match status" value="2"/>
</dbReference>
<gene>
    <name evidence="15" type="ORF">HF521_009743</name>
</gene>
<dbReference type="PANTHER" id="PTHR11042:SF194">
    <property type="entry name" value="DOUBLE-STRANDED RNA ACTIVATED PROTEIN KINASE"/>
    <property type="match status" value="1"/>
</dbReference>
<evidence type="ECO:0000256" key="8">
    <source>
        <dbReference type="PIRSR" id="PIRSR000615-1"/>
    </source>
</evidence>
<accession>A0A8T0BU71</accession>
<evidence type="ECO:0000256" key="10">
    <source>
        <dbReference type="PROSITE-ProRule" id="PRU00266"/>
    </source>
</evidence>
<keyword evidence="3" id="KW-0597">Phosphoprotein</keyword>
<evidence type="ECO:0000256" key="2">
    <source>
        <dbReference type="ARBA" id="ARBA00022527"/>
    </source>
</evidence>
<dbReference type="Pfam" id="PF00069">
    <property type="entry name" value="Pkinase"/>
    <property type="match status" value="2"/>
</dbReference>
<sequence length="958" mass="109521">MDAGQTNYVGRLNECAQRNGWSVKFDLVQSVGPAHSKIFTVKVVVNDKTYPEATGRNKKDAKQNAAKKALSILENDETVNTETNVSSSVNYSRLTQPNYICWLNEHSQKNKLQFVPKETMLMNLASNLQICTYACNYVCGDKEFPEAIGNSKKDAKEAAAKLVYELLTEQNKEQSNKFIDENGNGEENSDGADLSTNLQNLELNTPADTGNTTPDSNFIGILNSHCQKYKLVCDFKLVERKGPAHDPDFVYKVVINNEKYPEAQGKSAKEAKQKAAKLACLKLQESGLSSRISSPSKNSESTDDASMSEKTSQCHSKSESITFKDSFSVPEPQPPVVKTKIKLAANFNCSPVTSKKQSDINVLKKPKPSVKNTTLSNQSTKSRFLEEFDSVTKIGKGGFGGVFKARRKLEDTFFAVKIVKFTKTACREVKALSSLIQANIVRYYTSWIEETAYKDEASCDSGSQYLYIQMELCEGETLRKWIVQRNDHPEKYPERRQDATMIIKQVLEAVDYVHSKNHFHRDLKPENIMFGHNGEVKVGDFGLATKEKEEEDDKSLLERSKAGTRSYMSPEQRERQAYNRKVDIYAVGLIYFETLWSFKKQSGKGELWNDIRSKKFPEDFYRMFAFESKLIEQMLCENPEKRPEADQLLKTLKQHPATTTLKFLEEFDSITKIGKGGFGGVFKARRKLEDTFFAVKIVKFTKKACREVKALSSLVQANIVRYYTSWIEETAYKDEASETSSSSYCDSGSQYLYIQMELCEGETLCEWIEQRNDHPEKYPERRQDATMIIKQVLEAVDYVHSKNHIHRDLKPANIMFGHNGEVKVGDFGLATKEKEKEDDKSLLERSKAGTFSYMSPEQRKEQAYNRKVDIYAVGLIYFEMLWCFKTETEKSKLWDDIRSEKFPKDFCRMFAFESKLIEQMLCENPEKRPEADQLLKTLKQHPATTTLKYDVTKENKTY</sequence>
<evidence type="ECO:0000313" key="16">
    <source>
        <dbReference type="Proteomes" id="UP000606274"/>
    </source>
</evidence>
<dbReference type="SMART" id="SM00220">
    <property type="entry name" value="S_TKc"/>
    <property type="match status" value="2"/>
</dbReference>
<feature type="region of interest" description="Disordered" evidence="12">
    <location>
        <begin position="174"/>
        <end position="194"/>
    </location>
</feature>
<dbReference type="EMBL" id="JABFDY010000002">
    <property type="protein sequence ID" value="KAF7710871.1"/>
    <property type="molecule type" value="Genomic_DNA"/>
</dbReference>
<dbReference type="FunFam" id="1.10.510.10:FF:000251">
    <property type="entry name" value="eukaryotic translation initiation factor 2-alpha kinase 3"/>
    <property type="match status" value="1"/>
</dbReference>
<dbReference type="Gene3D" id="1.10.510.10">
    <property type="entry name" value="Transferase(Phosphotransferase) domain 1"/>
    <property type="match status" value="2"/>
</dbReference>
<dbReference type="GO" id="GO:0005634">
    <property type="term" value="C:nucleus"/>
    <property type="evidence" value="ECO:0007669"/>
    <property type="project" value="TreeGrafter"/>
</dbReference>
<feature type="active site" description="Proton acceptor" evidence="8">
    <location>
        <position position="808"/>
    </location>
</feature>
<evidence type="ECO:0000256" key="4">
    <source>
        <dbReference type="ARBA" id="ARBA00022679"/>
    </source>
</evidence>
<dbReference type="InterPro" id="IPR044452">
    <property type="entry name" value="EIF2AK2_DSRM_1"/>
</dbReference>
<keyword evidence="16" id="KW-1185">Reference proteome</keyword>
<dbReference type="GO" id="GO:0005524">
    <property type="term" value="F:ATP binding"/>
    <property type="evidence" value="ECO:0007669"/>
    <property type="project" value="UniProtKB-UniRule"/>
</dbReference>
<evidence type="ECO:0000256" key="9">
    <source>
        <dbReference type="PIRSR" id="PIRSR000615-3"/>
    </source>
</evidence>
<feature type="domain" description="DRBM" evidence="14">
    <location>
        <begin position="98"/>
        <end position="169"/>
    </location>
</feature>
<feature type="binding site" evidence="9">
    <location>
        <position position="813"/>
    </location>
    <ligand>
        <name>Mg(2+)</name>
        <dbReference type="ChEBI" id="CHEBI:18420"/>
    </ligand>
</feature>
<dbReference type="GO" id="GO:0005737">
    <property type="term" value="C:cytoplasm"/>
    <property type="evidence" value="ECO:0007669"/>
    <property type="project" value="TreeGrafter"/>
</dbReference>
<keyword evidence="10" id="KW-0694">RNA-binding</keyword>
<proteinExistence type="predicted"/>
<dbReference type="PROSITE" id="PS50137">
    <property type="entry name" value="DS_RBD"/>
    <property type="match status" value="3"/>
</dbReference>
<dbReference type="InterPro" id="IPR000719">
    <property type="entry name" value="Prot_kinase_dom"/>
</dbReference>
<feature type="binding site" evidence="9">
    <location>
        <position position="826"/>
    </location>
    <ligand>
        <name>Mg(2+)</name>
        <dbReference type="ChEBI" id="CHEBI:18420"/>
    </ligand>
</feature>
<feature type="domain" description="DRBM" evidence="14">
    <location>
        <begin position="7"/>
        <end position="75"/>
    </location>
</feature>
<dbReference type="Gene3D" id="3.30.160.20">
    <property type="match status" value="3"/>
</dbReference>
<dbReference type="PROSITE" id="PS00107">
    <property type="entry name" value="PROTEIN_KINASE_ATP"/>
    <property type="match status" value="2"/>
</dbReference>
<reference evidence="15" key="1">
    <citation type="submission" date="2020-08" db="EMBL/GenBank/DDBJ databases">
        <title>Chromosome-level assembly of Southern catfish (Silurus meridionalis) provides insights into visual adaptation to the nocturnal and benthic lifestyles.</title>
        <authorList>
            <person name="Zhang Y."/>
            <person name="Wang D."/>
            <person name="Peng Z."/>
        </authorList>
    </citation>
    <scope>NUCLEOTIDE SEQUENCE</scope>
    <source>
        <strain evidence="15">SWU-2019-XX</strain>
        <tissue evidence="15">Muscle</tissue>
    </source>
</reference>
<feature type="binding site" evidence="11">
    <location>
        <position position="417"/>
    </location>
    <ligand>
        <name>ATP</name>
        <dbReference type="ChEBI" id="CHEBI:30616"/>
    </ligand>
</feature>
<evidence type="ECO:0000256" key="7">
    <source>
        <dbReference type="ARBA" id="ARBA00022840"/>
    </source>
</evidence>
<keyword evidence="7 11" id="KW-0067">ATP-binding</keyword>
<dbReference type="SUPFAM" id="SSF56112">
    <property type="entry name" value="Protein kinase-like (PK-like)"/>
    <property type="match status" value="2"/>
</dbReference>
<organism evidence="15 16">
    <name type="scientific">Silurus meridionalis</name>
    <name type="common">Southern catfish</name>
    <name type="synonym">Silurus soldatovi meridionalis</name>
    <dbReference type="NCBI Taxonomy" id="175797"/>
    <lineage>
        <taxon>Eukaryota</taxon>
        <taxon>Metazoa</taxon>
        <taxon>Chordata</taxon>
        <taxon>Craniata</taxon>
        <taxon>Vertebrata</taxon>
        <taxon>Euteleostomi</taxon>
        <taxon>Actinopterygii</taxon>
        <taxon>Neopterygii</taxon>
        <taxon>Teleostei</taxon>
        <taxon>Ostariophysi</taxon>
        <taxon>Siluriformes</taxon>
        <taxon>Siluridae</taxon>
        <taxon>Silurus</taxon>
    </lineage>
</organism>
<keyword evidence="5 11" id="KW-0547">Nucleotide-binding</keyword>
<dbReference type="Pfam" id="PF00035">
    <property type="entry name" value="dsrm"/>
    <property type="match status" value="3"/>
</dbReference>
<dbReference type="GO" id="GO:0003725">
    <property type="term" value="F:double-stranded RNA binding"/>
    <property type="evidence" value="ECO:0007669"/>
    <property type="project" value="InterPro"/>
</dbReference>
<name>A0A8T0BU71_SILME</name>
<feature type="domain" description="DRBM" evidence="14">
    <location>
        <begin position="217"/>
        <end position="285"/>
    </location>
</feature>
<keyword evidence="4" id="KW-0808">Transferase</keyword>
<comment type="caution">
    <text evidence="15">The sequence shown here is derived from an EMBL/GenBank/DDBJ whole genome shotgun (WGS) entry which is preliminary data.</text>
</comment>
<dbReference type="EC" id="2.7.11.1" evidence="1"/>
<dbReference type="PANTHER" id="PTHR11042">
    <property type="entry name" value="EUKARYOTIC TRANSLATION INITIATION FACTOR 2-ALPHA KINASE EIF2-ALPHA KINASE -RELATED"/>
    <property type="match status" value="1"/>
</dbReference>
<dbReference type="SUPFAM" id="SSF54768">
    <property type="entry name" value="dsRNA-binding domain-like"/>
    <property type="match status" value="3"/>
</dbReference>
<keyword evidence="9" id="KW-0460">Magnesium</keyword>
<keyword evidence="2" id="KW-0723">Serine/threonine-protein kinase</keyword>
<dbReference type="CDD" id="cd19903">
    <property type="entry name" value="DSRM_EIF2AK2_rpt1"/>
    <property type="match status" value="1"/>
</dbReference>
<dbReference type="SMART" id="SM00358">
    <property type="entry name" value="DSRM"/>
    <property type="match status" value="3"/>
</dbReference>
<evidence type="ECO:0000256" key="5">
    <source>
        <dbReference type="ARBA" id="ARBA00022741"/>
    </source>
</evidence>
<dbReference type="FunFam" id="3.30.200.20:FF:000548">
    <property type="entry name" value="Z-DNA binding protein kinase"/>
    <property type="match status" value="1"/>
</dbReference>
<dbReference type="AlphaFoldDB" id="A0A8T0BU71"/>
<dbReference type="PROSITE" id="PS50011">
    <property type="entry name" value="PROTEIN_KINASE_DOM"/>
    <property type="match status" value="2"/>
</dbReference>
<dbReference type="InterPro" id="IPR017441">
    <property type="entry name" value="Protein_kinase_ATP_BS"/>
</dbReference>
<evidence type="ECO:0000256" key="11">
    <source>
        <dbReference type="PROSITE-ProRule" id="PRU10141"/>
    </source>
</evidence>
<evidence type="ECO:0000256" key="1">
    <source>
        <dbReference type="ARBA" id="ARBA00012513"/>
    </source>
</evidence>
<keyword evidence="6" id="KW-0418">Kinase</keyword>
<feature type="domain" description="Protein kinase" evidence="13">
    <location>
        <begin position="667"/>
        <end position="944"/>
    </location>
</feature>
<evidence type="ECO:0000256" key="12">
    <source>
        <dbReference type="SAM" id="MobiDB-lite"/>
    </source>
</evidence>
<dbReference type="InterPro" id="IPR050339">
    <property type="entry name" value="CC_SR_Kinase"/>
</dbReference>
<feature type="domain" description="Protein kinase" evidence="13">
    <location>
        <begin position="388"/>
        <end position="658"/>
    </location>
</feature>
<feature type="binding site" evidence="11">
    <location>
        <position position="696"/>
    </location>
    <ligand>
        <name>ATP</name>
        <dbReference type="ChEBI" id="CHEBI:30616"/>
    </ligand>
</feature>
<feature type="region of interest" description="Disordered" evidence="12">
    <location>
        <begin position="289"/>
        <end position="319"/>
    </location>
</feature>
<dbReference type="GO" id="GO:0004694">
    <property type="term" value="F:eukaryotic translation initiation factor 2alpha kinase activity"/>
    <property type="evidence" value="ECO:0007669"/>
    <property type="project" value="TreeGrafter"/>
</dbReference>
<dbReference type="Proteomes" id="UP000606274">
    <property type="component" value="Unassembled WGS sequence"/>
</dbReference>
<dbReference type="InterPro" id="IPR011009">
    <property type="entry name" value="Kinase-like_dom_sf"/>
</dbReference>
<evidence type="ECO:0000256" key="3">
    <source>
        <dbReference type="ARBA" id="ARBA00022553"/>
    </source>
</evidence>
<feature type="region of interest" description="Disordered" evidence="12">
    <location>
        <begin position="548"/>
        <end position="573"/>
    </location>
</feature>
<evidence type="ECO:0000313" key="15">
    <source>
        <dbReference type="EMBL" id="KAF7710871.1"/>
    </source>
</evidence>
<evidence type="ECO:0000259" key="14">
    <source>
        <dbReference type="PROSITE" id="PS50137"/>
    </source>
</evidence>